<accession>A0A642PM71</accession>
<evidence type="ECO:0000313" key="6">
    <source>
        <dbReference type="EMBL" id="KAA5411083.1"/>
    </source>
</evidence>
<evidence type="ECO:0000259" key="4">
    <source>
        <dbReference type="Pfam" id="PF20781"/>
    </source>
</evidence>
<dbReference type="Pfam" id="PF20780">
    <property type="entry name" value="TssR_M"/>
    <property type="match status" value="1"/>
</dbReference>
<dbReference type="InterPro" id="IPR049359">
    <property type="entry name" value="T6SS_TssR-like_dom_2"/>
</dbReference>
<name>A0A642PM71_9BACE</name>
<dbReference type="PROSITE" id="PS51257">
    <property type="entry name" value="PROKAR_LIPOPROTEIN"/>
    <property type="match status" value="1"/>
</dbReference>
<organism evidence="6 7">
    <name type="scientific">Bacteroides cellulosilyticus</name>
    <dbReference type="NCBI Taxonomy" id="246787"/>
    <lineage>
        <taxon>Bacteria</taxon>
        <taxon>Pseudomonadati</taxon>
        <taxon>Bacteroidota</taxon>
        <taxon>Bacteroidia</taxon>
        <taxon>Bacteroidales</taxon>
        <taxon>Bacteroidaceae</taxon>
        <taxon>Bacteroides</taxon>
    </lineage>
</organism>
<dbReference type="Proteomes" id="UP000448877">
    <property type="component" value="Unassembled WGS sequence"/>
</dbReference>
<evidence type="ECO:0000313" key="7">
    <source>
        <dbReference type="Proteomes" id="UP000448877"/>
    </source>
</evidence>
<dbReference type="Pfam" id="PF20781">
    <property type="entry name" value="TssR_C"/>
    <property type="match status" value="1"/>
</dbReference>
<proteinExistence type="predicted"/>
<sequence>MKQTYYKSIAVLLLTWAGCSMPVYVSGQVSAWDRTRITGKNIFNYLPNLEKNPAVKKDKSNLIVYSDRNGNQAYEDAYFQRKRGKQEIGVPYYIIDEENGNYSLVRADQDIIGKPKVFYSFLLSKKRHFKDPSKVEYAGWIPTDNILMFDHAYIDKENNQPVKFRVGLTQPNRLLDMSKYFSGDTLSVFGEPLLKNRMEGGLLSGQIVYAYKYDKSKRSVLVSDTPTLDDDSRKVFGWVPSDLIAAIGQNRSFLLSDGNYTDSIPGLTNTHDTLQIHEASLQSRILFDYAGNARQAGLSDSDHTDINIPILVWNRRWNNLINIKGGNVHSNDIRRMEKENNLVNIHFLYFEHEQQRANMLCNTLQNMKLKLSPDVQYRFTATCISNTGNRYSQVLSDFSQWIEFITTDSIQIAASRESSGLNNALNNIMNTINGNVFDKNLFIILGSNQNLKINESLIARAGQKSASFLFVQTNRSHDTPYQDFVLQAKSTLDELSRQYVNHIANYIVDDKLVKPELFRNLETDEANIFLFDVPSKSLSAGGIIFPKGRGILHNTALELALDSINLNIQMTNETLLESLQYHESKLGALRSRPTTDLKEIVRKVHKNDTFRMERMSRNSVSDTYFAKLSVPDSSLCKYEEGYVFNEKELESLLQNYRGLLPEFTDSIQKKEFRVLRKVYRKQRSSINRSFHRKFLKKNARISDLFYYRTGVPTEEKLLHNLKIRKLKQRKCKKNGFHSTYPAVIDKLKTLESMYAEQSFETVSISGETYYFIPKHLLP</sequence>
<comment type="caution">
    <text evidence="6">The sequence shown here is derived from an EMBL/GenBank/DDBJ whole genome shotgun (WGS) entry which is preliminary data.</text>
</comment>
<gene>
    <name evidence="6" type="ORF">F2Y81_29090</name>
</gene>
<reference evidence="6 7" key="1">
    <citation type="journal article" date="2019" name="Nat. Med.">
        <title>A library of human gut bacterial isolates paired with longitudinal multiomics data enables mechanistic microbiome research.</title>
        <authorList>
            <person name="Poyet M."/>
            <person name="Groussin M."/>
            <person name="Gibbons S.M."/>
            <person name="Avila-Pacheco J."/>
            <person name="Jiang X."/>
            <person name="Kearney S.M."/>
            <person name="Perrotta A.R."/>
            <person name="Berdy B."/>
            <person name="Zhao S."/>
            <person name="Lieberman T.D."/>
            <person name="Swanson P.K."/>
            <person name="Smith M."/>
            <person name="Roesemann S."/>
            <person name="Alexander J.E."/>
            <person name="Rich S.A."/>
            <person name="Livny J."/>
            <person name="Vlamakis H."/>
            <person name="Clish C."/>
            <person name="Bullock K."/>
            <person name="Deik A."/>
            <person name="Scott J."/>
            <person name="Pierce K.A."/>
            <person name="Xavier R.J."/>
            <person name="Alm E.J."/>
        </authorList>
    </citation>
    <scope>NUCLEOTIDE SEQUENCE [LARGE SCALE GENOMIC DNA]</scope>
    <source>
        <strain evidence="6 7">BIOML-A6</strain>
    </source>
</reference>
<dbReference type="EMBL" id="VVYV01000122">
    <property type="protein sequence ID" value="KAA5411083.1"/>
    <property type="molecule type" value="Genomic_DNA"/>
</dbReference>
<dbReference type="InterPro" id="IPR040530">
    <property type="entry name" value="T6SS_TssR-like_N"/>
</dbReference>
<feature type="domain" description="Type VI secretion system TssR-like second" evidence="3">
    <location>
        <begin position="168"/>
        <end position="245"/>
    </location>
</feature>
<evidence type="ECO:0000256" key="1">
    <source>
        <dbReference type="SAM" id="SignalP"/>
    </source>
</evidence>
<evidence type="ECO:0000259" key="2">
    <source>
        <dbReference type="Pfam" id="PF17643"/>
    </source>
</evidence>
<keyword evidence="1" id="KW-0732">Signal</keyword>
<dbReference type="InterPro" id="IPR049360">
    <property type="entry name" value="T6SS_TssR-like_VWA"/>
</dbReference>
<evidence type="ECO:0000259" key="3">
    <source>
        <dbReference type="Pfam" id="PF20780"/>
    </source>
</evidence>
<evidence type="ECO:0000259" key="5">
    <source>
        <dbReference type="Pfam" id="PF20782"/>
    </source>
</evidence>
<dbReference type="Pfam" id="PF20782">
    <property type="entry name" value="TssR_VWA"/>
    <property type="match status" value="1"/>
</dbReference>
<feature type="domain" description="Type VI secretion system TssR-like C-terminal" evidence="4">
    <location>
        <begin position="669"/>
        <end position="778"/>
    </location>
</feature>
<feature type="domain" description="Type VI secretion system TssR-like N-terminal barrel" evidence="2">
    <location>
        <begin position="43"/>
        <end position="147"/>
    </location>
</feature>
<feature type="domain" description="Type VI secretion system TssR-like VWA" evidence="5">
    <location>
        <begin position="302"/>
        <end position="580"/>
    </location>
</feature>
<feature type="signal peptide" evidence="1">
    <location>
        <begin position="1"/>
        <end position="25"/>
    </location>
</feature>
<feature type="chain" id="PRO_5025005588" evidence="1">
    <location>
        <begin position="26"/>
        <end position="778"/>
    </location>
</feature>
<dbReference type="AlphaFoldDB" id="A0A642PM71"/>
<dbReference type="InterPro" id="IPR049358">
    <property type="entry name" value="T6SS_TssR-like_C"/>
</dbReference>
<dbReference type="RefSeq" id="WP_149920821.1">
    <property type="nucleotide sequence ID" value="NZ_VVYV01000122.1"/>
</dbReference>
<dbReference type="Pfam" id="PF17643">
    <property type="entry name" value="TssR"/>
    <property type="match status" value="1"/>
</dbReference>
<protein>
    <submittedName>
        <fullName evidence="6">Uncharacterized protein</fullName>
    </submittedName>
</protein>